<protein>
    <recommendedName>
        <fullName evidence="1">Glutaredoxin-like protein</fullName>
    </recommendedName>
</protein>
<dbReference type="KEGG" id="lth:KLTH0G06534g"/>
<evidence type="ECO:0000256" key="1">
    <source>
        <dbReference type="RuleBase" id="RU363082"/>
    </source>
</evidence>
<gene>
    <name evidence="2" type="ordered locus">KLTH0G06534g</name>
</gene>
<dbReference type="EMBL" id="CU928171">
    <property type="protein sequence ID" value="CAR24884.1"/>
    <property type="molecule type" value="Genomic_DNA"/>
</dbReference>
<dbReference type="PANTHER" id="PTHR33558">
    <property type="entry name" value="GLUTAREDOXIN-LIKE PROTEIN C5ORF63 HOMOLOG"/>
    <property type="match status" value="1"/>
</dbReference>
<dbReference type="InterPro" id="IPR052565">
    <property type="entry name" value="Glutaredoxin-like_YDR286C"/>
</dbReference>
<dbReference type="AlphaFoldDB" id="C5DM73"/>
<dbReference type="RefSeq" id="XP_002555321.1">
    <property type="nucleotide sequence ID" value="XM_002555275.1"/>
</dbReference>
<proteinExistence type="inferred from homology"/>
<keyword evidence="3" id="KW-1185">Reference proteome</keyword>
<dbReference type="OrthoDB" id="429967at2759"/>
<dbReference type="PANTHER" id="PTHR33558:SF1">
    <property type="entry name" value="GLUTAREDOXIN-LIKE PROTEIN C5ORF63 HOMOLOG"/>
    <property type="match status" value="1"/>
</dbReference>
<name>C5DM73_LACTC</name>
<dbReference type="InterPro" id="IPR036249">
    <property type="entry name" value="Thioredoxin-like_sf"/>
</dbReference>
<keyword evidence="1" id="KW-0249">Electron transport</keyword>
<dbReference type="GeneID" id="8293590"/>
<comment type="similarity">
    <text evidence="1">Belongs to the glutaredoxin family.</text>
</comment>
<keyword evidence="1" id="KW-0813">Transport</keyword>
<dbReference type="Gene3D" id="3.40.30.10">
    <property type="entry name" value="Glutaredoxin"/>
    <property type="match status" value="1"/>
</dbReference>
<dbReference type="InParanoid" id="C5DM73"/>
<dbReference type="Pfam" id="PF05768">
    <property type="entry name" value="Glrx-like"/>
    <property type="match status" value="1"/>
</dbReference>
<dbReference type="HOGENOM" id="CLU_125054_0_0_1"/>
<dbReference type="InterPro" id="IPR008554">
    <property type="entry name" value="Glutaredoxin-like"/>
</dbReference>
<evidence type="ECO:0000313" key="2">
    <source>
        <dbReference type="EMBL" id="CAR24884.1"/>
    </source>
</evidence>
<dbReference type="Proteomes" id="UP000002036">
    <property type="component" value="Chromosome G"/>
</dbReference>
<dbReference type="eggNOG" id="ENOG502SC8X">
    <property type="taxonomic scope" value="Eukaryota"/>
</dbReference>
<organism evidence="2 3">
    <name type="scientific">Lachancea thermotolerans (strain ATCC 56472 / CBS 6340 / NRRL Y-8284)</name>
    <name type="common">Yeast</name>
    <name type="synonym">Kluyveromyces thermotolerans</name>
    <dbReference type="NCBI Taxonomy" id="559295"/>
    <lineage>
        <taxon>Eukaryota</taxon>
        <taxon>Fungi</taxon>
        <taxon>Dikarya</taxon>
        <taxon>Ascomycota</taxon>
        <taxon>Saccharomycotina</taxon>
        <taxon>Saccharomycetes</taxon>
        <taxon>Saccharomycetales</taxon>
        <taxon>Saccharomycetaceae</taxon>
        <taxon>Lachancea</taxon>
    </lineage>
</organism>
<dbReference type="OMA" id="SDVWDKR"/>
<reference evidence="2 3" key="1">
    <citation type="journal article" date="2009" name="Genome Res.">
        <title>Comparative genomics of protoploid Saccharomycetaceae.</title>
        <authorList>
            <consortium name="The Genolevures Consortium"/>
            <person name="Souciet J.-L."/>
            <person name="Dujon B."/>
            <person name="Gaillardin C."/>
            <person name="Johnston M."/>
            <person name="Baret P.V."/>
            <person name="Cliften P."/>
            <person name="Sherman D.J."/>
            <person name="Weissenbach J."/>
            <person name="Westhof E."/>
            <person name="Wincker P."/>
            <person name="Jubin C."/>
            <person name="Poulain J."/>
            <person name="Barbe V."/>
            <person name="Segurens B."/>
            <person name="Artiguenave F."/>
            <person name="Anthouard V."/>
            <person name="Vacherie B."/>
            <person name="Val M.-E."/>
            <person name="Fulton R.S."/>
            <person name="Minx P."/>
            <person name="Wilson R."/>
            <person name="Durrens P."/>
            <person name="Jean G."/>
            <person name="Marck C."/>
            <person name="Martin T."/>
            <person name="Nikolski M."/>
            <person name="Rolland T."/>
            <person name="Seret M.-L."/>
            <person name="Casaregola S."/>
            <person name="Despons L."/>
            <person name="Fairhead C."/>
            <person name="Fischer G."/>
            <person name="Lafontaine I."/>
            <person name="Leh V."/>
            <person name="Lemaire M."/>
            <person name="de Montigny J."/>
            <person name="Neuveglise C."/>
            <person name="Thierry A."/>
            <person name="Blanc-Lenfle I."/>
            <person name="Bleykasten C."/>
            <person name="Diffels J."/>
            <person name="Fritsch E."/>
            <person name="Frangeul L."/>
            <person name="Goeffon A."/>
            <person name="Jauniaux N."/>
            <person name="Kachouri-Lafond R."/>
            <person name="Payen C."/>
            <person name="Potier S."/>
            <person name="Pribylova L."/>
            <person name="Ozanne C."/>
            <person name="Richard G.-F."/>
            <person name="Sacerdot C."/>
            <person name="Straub M.-L."/>
            <person name="Talla E."/>
        </authorList>
    </citation>
    <scope>NUCLEOTIDE SEQUENCE [LARGE SCALE GENOMIC DNA]</scope>
    <source>
        <strain evidence="3">ATCC 56472 / CBS 6340 / NRRL Y-8284</strain>
    </source>
</reference>
<dbReference type="STRING" id="559295.C5DM73"/>
<accession>C5DM73</accession>
<sequence>MLFIRRFHAASALANYAHVNLTLFSKANCGLCDKAKGVLSQVLAEKPYADIGVKIIDIDEPQNKEWWTKYCLDVPVLHIENTKNPGSLSKIFHKLDVDQVKHQVQDSQ</sequence>
<evidence type="ECO:0000313" key="3">
    <source>
        <dbReference type="Proteomes" id="UP000002036"/>
    </source>
</evidence>
<dbReference type="SUPFAM" id="SSF52833">
    <property type="entry name" value="Thioredoxin-like"/>
    <property type="match status" value="1"/>
</dbReference>